<keyword evidence="9 12" id="KW-0010">Activator</keyword>
<comment type="function">
    <text evidence="1 12">Required for activation of most nif operons, which are directly involved in nitrogen fixation.</text>
</comment>
<dbReference type="Pfam" id="PF00158">
    <property type="entry name" value="Sigma54_activat"/>
    <property type="match status" value="1"/>
</dbReference>
<evidence type="ECO:0000259" key="13">
    <source>
        <dbReference type="PROSITE" id="PS50045"/>
    </source>
</evidence>
<dbReference type="PROSITE" id="PS00676">
    <property type="entry name" value="SIGMA54_INTERACT_2"/>
    <property type="match status" value="1"/>
</dbReference>
<dbReference type="GO" id="GO:0003700">
    <property type="term" value="F:DNA-binding transcription factor activity"/>
    <property type="evidence" value="ECO:0007669"/>
    <property type="project" value="UniProtKB-UniRule"/>
</dbReference>
<dbReference type="GO" id="GO:0005524">
    <property type="term" value="F:ATP binding"/>
    <property type="evidence" value="ECO:0007669"/>
    <property type="project" value="UniProtKB-KW"/>
</dbReference>
<dbReference type="InterPro" id="IPR003018">
    <property type="entry name" value="GAF"/>
</dbReference>
<evidence type="ECO:0000256" key="12">
    <source>
        <dbReference type="RuleBase" id="RU368029"/>
    </source>
</evidence>
<gene>
    <name evidence="14" type="ORF">A1507_09320</name>
</gene>
<accession>A0A177NK98</accession>
<keyword evidence="8 12" id="KW-0238">DNA-binding</keyword>
<evidence type="ECO:0000256" key="1">
    <source>
        <dbReference type="ARBA" id="ARBA00002167"/>
    </source>
</evidence>
<keyword evidence="5" id="KW-0067">ATP-binding</keyword>
<dbReference type="Pfam" id="PF25601">
    <property type="entry name" value="AAA_lid_14"/>
    <property type="match status" value="1"/>
</dbReference>
<keyword evidence="4" id="KW-0547">Nucleotide-binding</keyword>
<evidence type="ECO:0000256" key="6">
    <source>
        <dbReference type="ARBA" id="ARBA00023012"/>
    </source>
</evidence>
<dbReference type="PRINTS" id="PR01590">
    <property type="entry name" value="HTHFIS"/>
</dbReference>
<dbReference type="InterPro" id="IPR010113">
    <property type="entry name" value="Nif-specific_regulatory_prot"/>
</dbReference>
<dbReference type="InterPro" id="IPR029016">
    <property type="entry name" value="GAF-like_dom_sf"/>
</dbReference>
<dbReference type="Gene3D" id="1.10.8.60">
    <property type="match status" value="1"/>
</dbReference>
<dbReference type="Gene3D" id="1.10.10.60">
    <property type="entry name" value="Homeodomain-like"/>
    <property type="match status" value="1"/>
</dbReference>
<evidence type="ECO:0000256" key="3">
    <source>
        <dbReference type="ARBA" id="ARBA00015308"/>
    </source>
</evidence>
<dbReference type="Proteomes" id="UP000077857">
    <property type="component" value="Unassembled WGS sequence"/>
</dbReference>
<evidence type="ECO:0000256" key="2">
    <source>
        <dbReference type="ARBA" id="ARBA00011135"/>
    </source>
</evidence>
<dbReference type="InterPro" id="IPR002078">
    <property type="entry name" value="Sigma_54_int"/>
</dbReference>
<organism evidence="14 15">
    <name type="scientific">Methylomonas koyamae</name>
    <dbReference type="NCBI Taxonomy" id="702114"/>
    <lineage>
        <taxon>Bacteria</taxon>
        <taxon>Pseudomonadati</taxon>
        <taxon>Pseudomonadota</taxon>
        <taxon>Gammaproteobacteria</taxon>
        <taxon>Methylococcales</taxon>
        <taxon>Methylococcaceae</taxon>
        <taxon>Methylomonas</taxon>
    </lineage>
</organism>
<evidence type="ECO:0000256" key="11">
    <source>
        <dbReference type="ARBA" id="ARBA00023231"/>
    </source>
</evidence>
<evidence type="ECO:0000256" key="10">
    <source>
        <dbReference type="ARBA" id="ARBA00023163"/>
    </source>
</evidence>
<dbReference type="GO" id="GO:0009399">
    <property type="term" value="P:nitrogen fixation"/>
    <property type="evidence" value="ECO:0007669"/>
    <property type="project" value="UniProtKB-UniRule"/>
</dbReference>
<dbReference type="SUPFAM" id="SSF55781">
    <property type="entry name" value="GAF domain-like"/>
    <property type="match status" value="1"/>
</dbReference>
<dbReference type="SMART" id="SM00065">
    <property type="entry name" value="GAF"/>
    <property type="match status" value="1"/>
</dbReference>
<dbReference type="PROSITE" id="PS50045">
    <property type="entry name" value="SIGMA54_INTERACT_4"/>
    <property type="match status" value="1"/>
</dbReference>
<dbReference type="SMART" id="SM00382">
    <property type="entry name" value="AAA"/>
    <property type="match status" value="1"/>
</dbReference>
<dbReference type="PANTHER" id="PTHR32071:SF117">
    <property type="entry name" value="PTS-DEPENDENT DIHYDROXYACETONE KINASE OPERON REGULATORY PROTEIN-RELATED"/>
    <property type="match status" value="1"/>
</dbReference>
<name>A0A177NK98_9GAMM</name>
<dbReference type="Gene3D" id="3.40.50.300">
    <property type="entry name" value="P-loop containing nucleotide triphosphate hydrolases"/>
    <property type="match status" value="1"/>
</dbReference>
<evidence type="ECO:0000256" key="9">
    <source>
        <dbReference type="ARBA" id="ARBA00023159"/>
    </source>
</evidence>
<dbReference type="PROSITE" id="PS00675">
    <property type="entry name" value="SIGMA54_INTERACT_1"/>
    <property type="match status" value="1"/>
</dbReference>
<proteinExistence type="predicted"/>
<dbReference type="EMBL" id="LUUJ01000057">
    <property type="protein sequence ID" value="OAI18546.1"/>
    <property type="molecule type" value="Genomic_DNA"/>
</dbReference>
<dbReference type="InterPro" id="IPR025943">
    <property type="entry name" value="Sigma_54_int_dom_ATP-bd_2"/>
</dbReference>
<evidence type="ECO:0000313" key="14">
    <source>
        <dbReference type="EMBL" id="OAI18546.1"/>
    </source>
</evidence>
<reference evidence="14 15" key="1">
    <citation type="submission" date="2016-03" db="EMBL/GenBank/DDBJ databases">
        <authorList>
            <person name="Ploux O."/>
        </authorList>
    </citation>
    <scope>NUCLEOTIDE SEQUENCE [LARGE SCALE GENOMIC DNA]</scope>
    <source>
        <strain evidence="14 15">R-45378</strain>
    </source>
</reference>
<keyword evidence="7 12" id="KW-0805">Transcription regulation</keyword>
<dbReference type="GO" id="GO:0043565">
    <property type="term" value="F:sequence-specific DNA binding"/>
    <property type="evidence" value="ECO:0007669"/>
    <property type="project" value="InterPro"/>
</dbReference>
<dbReference type="PANTHER" id="PTHR32071">
    <property type="entry name" value="TRANSCRIPTIONAL REGULATORY PROTEIN"/>
    <property type="match status" value="1"/>
</dbReference>
<keyword evidence="10 12" id="KW-0804">Transcription</keyword>
<dbReference type="NCBIfam" id="TIGR01817">
    <property type="entry name" value="nifA"/>
    <property type="match status" value="1"/>
</dbReference>
<evidence type="ECO:0000256" key="5">
    <source>
        <dbReference type="ARBA" id="ARBA00022840"/>
    </source>
</evidence>
<dbReference type="InterPro" id="IPR058031">
    <property type="entry name" value="AAA_lid_NorR"/>
</dbReference>
<dbReference type="Pfam" id="PF01590">
    <property type="entry name" value="GAF"/>
    <property type="match status" value="1"/>
</dbReference>
<dbReference type="InterPro" id="IPR002197">
    <property type="entry name" value="HTH_Fis"/>
</dbReference>
<dbReference type="AlphaFoldDB" id="A0A177NK98"/>
<evidence type="ECO:0000256" key="7">
    <source>
        <dbReference type="ARBA" id="ARBA00023015"/>
    </source>
</evidence>
<comment type="caution">
    <text evidence="14">The sequence shown here is derived from an EMBL/GenBank/DDBJ whole genome shotgun (WGS) entry which is preliminary data.</text>
</comment>
<dbReference type="RefSeq" id="WP_064022232.1">
    <property type="nucleotide sequence ID" value="NZ_AP019777.1"/>
</dbReference>
<dbReference type="InterPro" id="IPR027417">
    <property type="entry name" value="P-loop_NTPase"/>
</dbReference>
<dbReference type="SUPFAM" id="SSF52540">
    <property type="entry name" value="P-loop containing nucleoside triphosphate hydrolases"/>
    <property type="match status" value="1"/>
</dbReference>
<dbReference type="InterPro" id="IPR025944">
    <property type="entry name" value="Sigma_54_int_dom_CS"/>
</dbReference>
<dbReference type="Pfam" id="PF02954">
    <property type="entry name" value="HTH_8"/>
    <property type="match status" value="1"/>
</dbReference>
<dbReference type="PROSITE" id="PS00688">
    <property type="entry name" value="SIGMA54_INTERACT_3"/>
    <property type="match status" value="1"/>
</dbReference>
<feature type="domain" description="Sigma-54 factor interaction" evidence="13">
    <location>
        <begin position="194"/>
        <end position="423"/>
    </location>
</feature>
<dbReference type="OrthoDB" id="9804019at2"/>
<sequence length="508" mass="57082">MSERLLLVESELDTLYMVSQLLNSTHELRSKLKGILEILHKRSGLRFGMITLRDIEDDSMGICEIYGEGIDRSVRYQPGEGLVGAILDEGSTIVVERIADEPRFLSRLGVYDPDLPFIGSPLAVEQGEVVGILAAQPCDASFLGERARFMEMVANLIAHSVNMLRVMERKQNELVNERDYLKQTLVKNYRFENIIGHSEPMLKVFDIIRQVAKWHTTVLIRGESGTGKEVVASSIHFNSACANGPFLKLNCAALPDTLLESELFGHEKGAFSGAIGQRKGRFELADGGTLFLDEIGEISASFQAKLLRVLQEGEFERVGGVRTLKVNVRIIAATNRNLEQEVADGNFREDLYYRLNVMPINMPPLRERIEDIPELSAFLLNRISKQQGGRPLEIKESAIRILMKHDWPGNVRELENRLERAAIMSADGIIDRDVIASTGLENEIGISRTPQSIKHIDLHDESMDERERVIAALEQSGWVQAKAARLLDMTPRQIAYRIQTLNINVKQI</sequence>
<keyword evidence="6 12" id="KW-0902">Two-component regulatory system</keyword>
<dbReference type="GO" id="GO:0000160">
    <property type="term" value="P:phosphorelay signal transduction system"/>
    <property type="evidence" value="ECO:0007669"/>
    <property type="project" value="UniProtKB-UniRule"/>
</dbReference>
<dbReference type="Gene3D" id="3.30.450.40">
    <property type="match status" value="1"/>
</dbReference>
<keyword evidence="11 12" id="KW-0535">Nitrogen fixation</keyword>
<comment type="subunit">
    <text evidence="2 12">Interacts with sigma-54.</text>
</comment>
<evidence type="ECO:0000313" key="15">
    <source>
        <dbReference type="Proteomes" id="UP000077857"/>
    </source>
</evidence>
<dbReference type="InterPro" id="IPR025662">
    <property type="entry name" value="Sigma_54_int_dom_ATP-bd_1"/>
</dbReference>
<dbReference type="FunFam" id="3.40.50.300:FF:000006">
    <property type="entry name" value="DNA-binding transcriptional regulator NtrC"/>
    <property type="match status" value="1"/>
</dbReference>
<dbReference type="InterPro" id="IPR003593">
    <property type="entry name" value="AAA+_ATPase"/>
</dbReference>
<evidence type="ECO:0000256" key="8">
    <source>
        <dbReference type="ARBA" id="ARBA00023125"/>
    </source>
</evidence>
<dbReference type="CDD" id="cd00009">
    <property type="entry name" value="AAA"/>
    <property type="match status" value="1"/>
</dbReference>
<protein>
    <recommendedName>
        <fullName evidence="3 12">Nif-specific regulatory protein</fullName>
    </recommendedName>
</protein>
<evidence type="ECO:0000256" key="4">
    <source>
        <dbReference type="ARBA" id="ARBA00022741"/>
    </source>
</evidence>